<feature type="domain" description="HTH tetR-type" evidence="5">
    <location>
        <begin position="15"/>
        <end position="75"/>
    </location>
</feature>
<evidence type="ECO:0000313" key="7">
    <source>
        <dbReference type="Proteomes" id="UP000596145"/>
    </source>
</evidence>
<accession>A0A7T4EGE4</accession>
<dbReference type="Pfam" id="PF00440">
    <property type="entry name" value="TetR_N"/>
    <property type="match status" value="1"/>
</dbReference>
<dbReference type="GeneID" id="92761304"/>
<dbReference type="Gene3D" id="1.10.357.10">
    <property type="entry name" value="Tetracycline Repressor, domain 2"/>
    <property type="match status" value="1"/>
</dbReference>
<keyword evidence="1" id="KW-0805">Transcription regulation</keyword>
<dbReference type="SUPFAM" id="SSF46689">
    <property type="entry name" value="Homeodomain-like"/>
    <property type="match status" value="1"/>
</dbReference>
<feature type="DNA-binding region" description="H-T-H motif" evidence="4">
    <location>
        <begin position="38"/>
        <end position="57"/>
    </location>
</feature>
<dbReference type="EMBL" id="CP066007">
    <property type="protein sequence ID" value="QQB46917.1"/>
    <property type="molecule type" value="Genomic_DNA"/>
</dbReference>
<evidence type="ECO:0000256" key="1">
    <source>
        <dbReference type="ARBA" id="ARBA00023015"/>
    </source>
</evidence>
<dbReference type="OrthoDB" id="4214267at2"/>
<sequence>MATTKKAKSRRRDRPSPRVRLLASATNLFTTEGIRVIGIDRILREADVAKASLYSLFGSKDNLVIAYINEMAQKWTEEFERRTEHLTDPEAKINAMFDQVIDQQEKEGYPGSHFTHAASEYPNPESESEQNIVAAVAEHRDWIFNTLTELLTERNGYPSQSIARQLMILIDGGITNAQHMKSREPLDLARTLAKQLLGEPAADYSI</sequence>
<dbReference type="AlphaFoldDB" id="A0A7T4EGE4"/>
<dbReference type="InterPro" id="IPR036271">
    <property type="entry name" value="Tet_transcr_reg_TetR-rel_C_sf"/>
</dbReference>
<dbReference type="SUPFAM" id="SSF48498">
    <property type="entry name" value="Tetracyclin repressor-like, C-terminal domain"/>
    <property type="match status" value="1"/>
</dbReference>
<dbReference type="GO" id="GO:0003677">
    <property type="term" value="F:DNA binding"/>
    <property type="evidence" value="ECO:0007669"/>
    <property type="project" value="UniProtKB-UniRule"/>
</dbReference>
<evidence type="ECO:0000256" key="4">
    <source>
        <dbReference type="PROSITE-ProRule" id="PRU00335"/>
    </source>
</evidence>
<gene>
    <name evidence="6" type="ORF">I6I10_03065</name>
</gene>
<dbReference type="PANTHER" id="PTHR47506:SF6">
    <property type="entry name" value="HTH-TYPE TRANSCRIPTIONAL REPRESSOR NEMR"/>
    <property type="match status" value="1"/>
</dbReference>
<protein>
    <submittedName>
        <fullName evidence="6">TetR/AcrR family transcriptional regulator</fullName>
    </submittedName>
</protein>
<name>A0A7T4EGE4_9CORY</name>
<evidence type="ECO:0000259" key="5">
    <source>
        <dbReference type="PROSITE" id="PS50977"/>
    </source>
</evidence>
<keyword evidence="2 4" id="KW-0238">DNA-binding</keyword>
<proteinExistence type="predicted"/>
<dbReference type="InterPro" id="IPR009057">
    <property type="entry name" value="Homeodomain-like_sf"/>
</dbReference>
<evidence type="ECO:0000256" key="3">
    <source>
        <dbReference type="ARBA" id="ARBA00023163"/>
    </source>
</evidence>
<keyword evidence="3" id="KW-0804">Transcription</keyword>
<organism evidence="6 7">
    <name type="scientific">Corynebacterium glucuronolyticum</name>
    <dbReference type="NCBI Taxonomy" id="39791"/>
    <lineage>
        <taxon>Bacteria</taxon>
        <taxon>Bacillati</taxon>
        <taxon>Actinomycetota</taxon>
        <taxon>Actinomycetes</taxon>
        <taxon>Mycobacteriales</taxon>
        <taxon>Corynebacteriaceae</taxon>
        <taxon>Corynebacterium</taxon>
    </lineage>
</organism>
<dbReference type="PROSITE" id="PS50977">
    <property type="entry name" value="HTH_TETR_2"/>
    <property type="match status" value="1"/>
</dbReference>
<evidence type="ECO:0000256" key="2">
    <source>
        <dbReference type="ARBA" id="ARBA00023125"/>
    </source>
</evidence>
<dbReference type="RefSeq" id="WP_084036398.1">
    <property type="nucleotide sequence ID" value="NZ_CP066007.1"/>
</dbReference>
<dbReference type="InterPro" id="IPR001647">
    <property type="entry name" value="HTH_TetR"/>
</dbReference>
<dbReference type="PANTHER" id="PTHR47506">
    <property type="entry name" value="TRANSCRIPTIONAL REGULATORY PROTEIN"/>
    <property type="match status" value="1"/>
</dbReference>
<reference evidence="6 7" key="1">
    <citation type="submission" date="2020-12" db="EMBL/GenBank/DDBJ databases">
        <title>FDA dAtabase for Regulatory Grade micrObial Sequences (FDA-ARGOS): Supporting development and validation of Infectious Disease Dx tests.</title>
        <authorList>
            <person name="Sproer C."/>
            <person name="Gronow S."/>
            <person name="Severitt S."/>
            <person name="Schroder I."/>
            <person name="Tallon L."/>
            <person name="Sadzewicz L."/>
            <person name="Zhao X."/>
            <person name="Boylan J."/>
            <person name="Ott S."/>
            <person name="Bowen H."/>
            <person name="Vavikolanu K."/>
            <person name="Mehta A."/>
            <person name="Aluvathingal J."/>
            <person name="Nadendla S."/>
            <person name="Lowell S."/>
            <person name="Myers T."/>
            <person name="Yan Y."/>
            <person name="Sichtig H."/>
        </authorList>
    </citation>
    <scope>NUCLEOTIDE SEQUENCE [LARGE SCALE GENOMIC DNA]</scope>
    <source>
        <strain evidence="6 7">FDAARGOS_1053</strain>
    </source>
</reference>
<dbReference type="PRINTS" id="PR00455">
    <property type="entry name" value="HTHTETR"/>
</dbReference>
<dbReference type="Proteomes" id="UP000596145">
    <property type="component" value="Chromosome"/>
</dbReference>
<evidence type="ECO:0000313" key="6">
    <source>
        <dbReference type="EMBL" id="QQB46917.1"/>
    </source>
</evidence>